<comment type="caution">
    <text evidence="1">The sequence shown here is derived from an EMBL/GenBank/DDBJ whole genome shotgun (WGS) entry which is preliminary data.</text>
</comment>
<gene>
    <name evidence="1" type="ORF">PROSTU_01413</name>
</gene>
<accession>A0AA86YNA8</accession>
<reference evidence="1 2" key="3">
    <citation type="submission" date="2008-05" db="EMBL/GenBank/DDBJ databases">
        <authorList>
            <person name="Fulton L."/>
            <person name="Clifton S."/>
            <person name="Fulton B."/>
            <person name="Xu J."/>
            <person name="Minx P."/>
            <person name="Pepin K.H."/>
            <person name="Johnson M."/>
            <person name="Thiruvilangam P."/>
            <person name="Bhonagiri V."/>
            <person name="Nash W.E."/>
            <person name="Mardis E.R."/>
            <person name="Wilson R.K."/>
        </authorList>
    </citation>
    <scope>NUCLEOTIDE SEQUENCE [LARGE SCALE GENOMIC DNA]</scope>
    <source>
        <strain evidence="1 2">ATCC 25827</strain>
    </source>
</reference>
<dbReference type="Proteomes" id="UP000004506">
    <property type="component" value="Unassembled WGS sequence"/>
</dbReference>
<proteinExistence type="predicted"/>
<reference evidence="2" key="1">
    <citation type="submission" date="2008-04" db="EMBL/GenBank/DDBJ databases">
        <title>Draft genome sequence of Providencia stuartii (ATCC 25827).</title>
        <authorList>
            <person name="Sudarsanam P."/>
            <person name="Ley R."/>
            <person name="Guruge J."/>
            <person name="Turnbaugh P.J."/>
            <person name="Mahowald M."/>
            <person name="Liep D."/>
            <person name="Gordon J."/>
        </authorList>
    </citation>
    <scope>NUCLEOTIDE SEQUENCE [LARGE SCALE GENOMIC DNA]</scope>
    <source>
        <strain evidence="2">ATCC 25827</strain>
    </source>
</reference>
<evidence type="ECO:0000313" key="2">
    <source>
        <dbReference type="Proteomes" id="UP000004506"/>
    </source>
</evidence>
<reference evidence="2" key="2">
    <citation type="submission" date="2008-04" db="EMBL/GenBank/DDBJ databases">
        <title>Draft genome sequence of Providencia stuartii(ATCC 25827).</title>
        <authorList>
            <person name="Sudarsanam P."/>
            <person name="Ley R."/>
            <person name="Guruge J."/>
            <person name="Turnbaugh P.J."/>
            <person name="Mahowald M."/>
            <person name="Liep D."/>
            <person name="Gordon J."/>
        </authorList>
    </citation>
    <scope>NUCLEOTIDE SEQUENCE [LARGE SCALE GENOMIC DNA]</scope>
    <source>
        <strain evidence="2">ATCC 25827</strain>
    </source>
</reference>
<evidence type="ECO:0000313" key="1">
    <source>
        <dbReference type="EMBL" id="EDU60876.1"/>
    </source>
</evidence>
<dbReference type="AlphaFoldDB" id="A0AA86YNA8"/>
<sequence length="48" mass="5414">MPHRYEGFFIILPLISLSISTLLSRSLATVMTVSLSKLAISINLLWHE</sequence>
<organism evidence="1 2">
    <name type="scientific">Providencia stuartii ATCC 25827</name>
    <dbReference type="NCBI Taxonomy" id="471874"/>
    <lineage>
        <taxon>Bacteria</taxon>
        <taxon>Pseudomonadati</taxon>
        <taxon>Pseudomonadota</taxon>
        <taxon>Gammaproteobacteria</taxon>
        <taxon>Enterobacterales</taxon>
        <taxon>Morganellaceae</taxon>
        <taxon>Providencia</taxon>
    </lineage>
</organism>
<dbReference type="EMBL" id="ABJD02000099">
    <property type="protein sequence ID" value="EDU60876.1"/>
    <property type="molecule type" value="Genomic_DNA"/>
</dbReference>
<name>A0AA86YNA8_PROST</name>
<protein>
    <submittedName>
        <fullName evidence="1">Uncharacterized protein</fullName>
    </submittedName>
</protein>